<proteinExistence type="predicted"/>
<dbReference type="Proteomes" id="UP001642484">
    <property type="component" value="Unassembled WGS sequence"/>
</dbReference>
<accession>A0ABP0JL98</accession>
<comment type="caution">
    <text evidence="1">The sequence shown here is derived from an EMBL/GenBank/DDBJ whole genome shotgun (WGS) entry which is preliminary data.</text>
</comment>
<evidence type="ECO:0000313" key="2">
    <source>
        <dbReference type="Proteomes" id="UP001642484"/>
    </source>
</evidence>
<reference evidence="1 2" key="1">
    <citation type="submission" date="2024-02" db="EMBL/GenBank/DDBJ databases">
        <authorList>
            <person name="Chen Y."/>
            <person name="Shah S."/>
            <person name="Dougan E. K."/>
            <person name="Thang M."/>
            <person name="Chan C."/>
        </authorList>
    </citation>
    <scope>NUCLEOTIDE SEQUENCE [LARGE SCALE GENOMIC DNA]</scope>
</reference>
<organism evidence="1 2">
    <name type="scientific">Durusdinium trenchii</name>
    <dbReference type="NCBI Taxonomy" id="1381693"/>
    <lineage>
        <taxon>Eukaryota</taxon>
        <taxon>Sar</taxon>
        <taxon>Alveolata</taxon>
        <taxon>Dinophyceae</taxon>
        <taxon>Suessiales</taxon>
        <taxon>Symbiodiniaceae</taxon>
        <taxon>Durusdinium</taxon>
    </lineage>
</organism>
<protein>
    <submittedName>
        <fullName evidence="1">Uncharacterized protein</fullName>
    </submittedName>
</protein>
<sequence length="173" mass="19932">MSVGLLLTANSVPCGAHAKREYRGMDIRPRQILATSFHDHTVQHLHLTSTFKKTKRHLKVLQADMATPLRRIRSEPQVSSDTVPSVELAGPLQKSAYKPVWDLPEEPMEFSKMESLNDSWNRSRSSLKGRSNTSMNVSMNFLQKSLQNDYEQQAQWNSKWSFKRRRDGGFWAK</sequence>
<gene>
    <name evidence="1" type="ORF">CCMP2556_LOCUS12016</name>
</gene>
<keyword evidence="2" id="KW-1185">Reference proteome</keyword>
<name>A0ABP0JL98_9DINO</name>
<dbReference type="EMBL" id="CAXAMN010005747">
    <property type="protein sequence ID" value="CAK9015206.1"/>
    <property type="molecule type" value="Genomic_DNA"/>
</dbReference>
<evidence type="ECO:0000313" key="1">
    <source>
        <dbReference type="EMBL" id="CAK9015206.1"/>
    </source>
</evidence>